<feature type="domain" description="Ig-like" evidence="16">
    <location>
        <begin position="45"/>
        <end position="137"/>
    </location>
</feature>
<dbReference type="GO" id="GO:0005886">
    <property type="term" value="C:plasma membrane"/>
    <property type="evidence" value="ECO:0007669"/>
    <property type="project" value="UniProtKB-SubCell"/>
</dbReference>
<dbReference type="InterPro" id="IPR007110">
    <property type="entry name" value="Ig-like_dom"/>
</dbReference>
<evidence type="ECO:0000256" key="15">
    <source>
        <dbReference type="SAM" id="SignalP"/>
    </source>
</evidence>
<feature type="transmembrane region" description="Helical" evidence="14">
    <location>
        <begin position="1147"/>
        <end position="1169"/>
    </location>
</feature>
<evidence type="ECO:0000256" key="11">
    <source>
        <dbReference type="ARBA" id="ARBA00023180"/>
    </source>
</evidence>
<dbReference type="GO" id="GO:0007411">
    <property type="term" value="P:axon guidance"/>
    <property type="evidence" value="ECO:0007669"/>
    <property type="project" value="TreeGrafter"/>
</dbReference>
<keyword evidence="12" id="KW-0393">Immunoglobulin domain</keyword>
<evidence type="ECO:0000256" key="8">
    <source>
        <dbReference type="ARBA" id="ARBA00022989"/>
    </source>
</evidence>
<comment type="subcellular location">
    <subcellularLocation>
        <location evidence="1">Cell membrane</location>
        <topology evidence="1">Single-pass type I membrane protein</topology>
    </subcellularLocation>
</comment>
<dbReference type="InterPro" id="IPR036116">
    <property type="entry name" value="FN3_sf"/>
</dbReference>
<feature type="signal peptide" evidence="15">
    <location>
        <begin position="1"/>
        <end position="29"/>
    </location>
</feature>
<dbReference type="Pfam" id="PF13882">
    <property type="entry name" value="Bravo_FIGEY"/>
    <property type="match status" value="1"/>
</dbReference>
<dbReference type="Gene3D" id="2.60.40.10">
    <property type="entry name" value="Immunoglobulins"/>
    <property type="match status" value="10"/>
</dbReference>
<dbReference type="SUPFAM" id="SSF49265">
    <property type="entry name" value="Fibronectin type III"/>
    <property type="match status" value="3"/>
</dbReference>
<feature type="domain" description="Fibronectin type-III" evidence="17">
    <location>
        <begin position="618"/>
        <end position="714"/>
    </location>
</feature>
<keyword evidence="6" id="KW-0677">Repeat</keyword>
<keyword evidence="7" id="KW-0130">Cell adhesion</keyword>
<dbReference type="FunFam" id="2.60.40.10:FF:000363">
    <property type="entry name" value="neurofascin isoform X1"/>
    <property type="match status" value="1"/>
</dbReference>
<dbReference type="SMART" id="SM00060">
    <property type="entry name" value="FN3"/>
    <property type="match status" value="4"/>
</dbReference>
<evidence type="ECO:0000259" key="16">
    <source>
        <dbReference type="PROSITE" id="PS50835"/>
    </source>
</evidence>
<dbReference type="PANTHER" id="PTHR44170">
    <property type="entry name" value="PROTEIN SIDEKICK"/>
    <property type="match status" value="1"/>
</dbReference>
<evidence type="ECO:0008006" key="20">
    <source>
        <dbReference type="Google" id="ProtNLM"/>
    </source>
</evidence>
<feature type="transmembrane region" description="Helical" evidence="14">
    <location>
        <begin position="1032"/>
        <end position="1050"/>
    </location>
</feature>
<dbReference type="FunFam" id="2.60.40.10:FF:000032">
    <property type="entry name" value="palladin isoform X1"/>
    <property type="match status" value="2"/>
</dbReference>
<keyword evidence="8 14" id="KW-1133">Transmembrane helix</keyword>
<feature type="region of interest" description="Disordered" evidence="13">
    <location>
        <begin position="1230"/>
        <end position="1262"/>
    </location>
</feature>
<evidence type="ECO:0000256" key="10">
    <source>
        <dbReference type="ARBA" id="ARBA00023157"/>
    </source>
</evidence>
<dbReference type="SMART" id="SM00409">
    <property type="entry name" value="IG"/>
    <property type="match status" value="6"/>
</dbReference>
<dbReference type="InterPro" id="IPR013783">
    <property type="entry name" value="Ig-like_fold"/>
</dbReference>
<dbReference type="FunFam" id="2.60.40.10:FF:000038">
    <property type="entry name" value="Neuronal cell adhesion molecule"/>
    <property type="match status" value="1"/>
</dbReference>
<feature type="domain" description="Ig-like" evidence="16">
    <location>
        <begin position="520"/>
        <end position="611"/>
    </location>
</feature>
<dbReference type="GO" id="GO:0030424">
    <property type="term" value="C:axon"/>
    <property type="evidence" value="ECO:0007669"/>
    <property type="project" value="TreeGrafter"/>
</dbReference>
<dbReference type="InterPro" id="IPR003961">
    <property type="entry name" value="FN3_dom"/>
</dbReference>
<evidence type="ECO:0000256" key="12">
    <source>
        <dbReference type="ARBA" id="ARBA00023319"/>
    </source>
</evidence>
<dbReference type="FunFam" id="2.60.40.10:FF:000005">
    <property type="entry name" value="Neuronal cell adhesion molecule"/>
    <property type="match status" value="1"/>
</dbReference>
<evidence type="ECO:0000256" key="4">
    <source>
        <dbReference type="ARBA" id="ARBA00022692"/>
    </source>
</evidence>
<dbReference type="InterPro" id="IPR026966">
    <property type="entry name" value="Neurofascin/L1/NrCAM_C"/>
</dbReference>
<reference evidence="18" key="2">
    <citation type="submission" date="2025-08" db="UniProtKB">
        <authorList>
            <consortium name="Ensembl"/>
        </authorList>
    </citation>
    <scope>IDENTIFICATION</scope>
</reference>
<dbReference type="GO" id="GO:0098632">
    <property type="term" value="F:cell-cell adhesion mediator activity"/>
    <property type="evidence" value="ECO:0007669"/>
    <property type="project" value="TreeGrafter"/>
</dbReference>
<feature type="region of interest" description="Disordered" evidence="13">
    <location>
        <begin position="700"/>
        <end position="721"/>
    </location>
</feature>
<evidence type="ECO:0000256" key="1">
    <source>
        <dbReference type="ARBA" id="ARBA00004251"/>
    </source>
</evidence>
<dbReference type="Pfam" id="PF07679">
    <property type="entry name" value="I-set"/>
    <property type="match status" value="3"/>
</dbReference>
<feature type="domain" description="Fibronectin type-III" evidence="17">
    <location>
        <begin position="719"/>
        <end position="812"/>
    </location>
</feature>
<evidence type="ECO:0000313" key="19">
    <source>
        <dbReference type="Proteomes" id="UP000694548"/>
    </source>
</evidence>
<dbReference type="Pfam" id="PF13927">
    <property type="entry name" value="Ig_3"/>
    <property type="match status" value="2"/>
</dbReference>
<dbReference type="GeneTree" id="ENSGT00940000165371"/>
<evidence type="ECO:0000256" key="3">
    <source>
        <dbReference type="ARBA" id="ARBA00022475"/>
    </source>
</evidence>
<keyword evidence="4 14" id="KW-0812">Transmembrane</keyword>
<feature type="domain" description="Ig-like" evidence="16">
    <location>
        <begin position="244"/>
        <end position="326"/>
    </location>
</feature>
<feature type="domain" description="Ig-like" evidence="16">
    <location>
        <begin position="142"/>
        <end position="232"/>
    </location>
</feature>
<feature type="domain" description="Ig-like" evidence="16">
    <location>
        <begin position="429"/>
        <end position="511"/>
    </location>
</feature>
<organism evidence="18 19">
    <name type="scientific">Nothobranchius furzeri</name>
    <name type="common">Turquoise killifish</name>
    <dbReference type="NCBI Taxonomy" id="105023"/>
    <lineage>
        <taxon>Eukaryota</taxon>
        <taxon>Metazoa</taxon>
        <taxon>Chordata</taxon>
        <taxon>Craniata</taxon>
        <taxon>Vertebrata</taxon>
        <taxon>Euteleostomi</taxon>
        <taxon>Actinopterygii</taxon>
        <taxon>Neopterygii</taxon>
        <taxon>Teleostei</taxon>
        <taxon>Neoteleostei</taxon>
        <taxon>Acanthomorphata</taxon>
        <taxon>Ovalentaria</taxon>
        <taxon>Atherinomorphae</taxon>
        <taxon>Cyprinodontiformes</taxon>
        <taxon>Nothobranchiidae</taxon>
        <taxon>Nothobranchius</taxon>
    </lineage>
</organism>
<keyword evidence="19" id="KW-1185">Reference proteome</keyword>
<evidence type="ECO:0000256" key="6">
    <source>
        <dbReference type="ARBA" id="ARBA00022737"/>
    </source>
</evidence>
<reference evidence="18" key="3">
    <citation type="submission" date="2025-09" db="UniProtKB">
        <authorList>
            <consortium name="Ensembl"/>
        </authorList>
    </citation>
    <scope>IDENTIFICATION</scope>
</reference>
<dbReference type="PROSITE" id="PS50835">
    <property type="entry name" value="IG_LIKE"/>
    <property type="match status" value="6"/>
</dbReference>
<dbReference type="Ensembl" id="ENSNFUT00015055717.1">
    <property type="protein sequence ID" value="ENSNFUP00015053448.1"/>
    <property type="gene ID" value="ENSNFUG00015024720.1"/>
</dbReference>
<evidence type="ECO:0000259" key="17">
    <source>
        <dbReference type="PROSITE" id="PS50853"/>
    </source>
</evidence>
<evidence type="ECO:0000256" key="2">
    <source>
        <dbReference type="ARBA" id="ARBA00008588"/>
    </source>
</evidence>
<dbReference type="InterPro" id="IPR003598">
    <property type="entry name" value="Ig_sub2"/>
</dbReference>
<dbReference type="Pfam" id="PF00041">
    <property type="entry name" value="fn3"/>
    <property type="match status" value="2"/>
</dbReference>
<feature type="transmembrane region" description="Helical" evidence="14">
    <location>
        <begin position="1007"/>
        <end position="1025"/>
    </location>
</feature>
<dbReference type="InterPro" id="IPR003599">
    <property type="entry name" value="Ig_sub"/>
</dbReference>
<keyword evidence="10" id="KW-1015">Disulfide bond</keyword>
<keyword evidence="11" id="KW-0325">Glycoprotein</keyword>
<comment type="similarity">
    <text evidence="2">Belongs to the immunoglobulin superfamily. L1/neurofascin/NgCAM family.</text>
</comment>
<name>A0A8C6W0A2_NOTFU</name>
<feature type="domain" description="Fibronectin type-III" evidence="17">
    <location>
        <begin position="817"/>
        <end position="919"/>
    </location>
</feature>
<dbReference type="InterPro" id="IPR013098">
    <property type="entry name" value="Ig_I-set"/>
</dbReference>
<dbReference type="SUPFAM" id="SSF48726">
    <property type="entry name" value="Immunoglobulin"/>
    <property type="match status" value="6"/>
</dbReference>
<keyword evidence="3" id="KW-1003">Cell membrane</keyword>
<evidence type="ECO:0000256" key="13">
    <source>
        <dbReference type="SAM" id="MobiDB-lite"/>
    </source>
</evidence>
<evidence type="ECO:0000256" key="14">
    <source>
        <dbReference type="SAM" id="Phobius"/>
    </source>
</evidence>
<accession>A0A8C6W0A2</accession>
<feature type="chain" id="PRO_5034382639" description="Cell adhesion molecule with homology to L1CAM (Close homolog of L1) a" evidence="15">
    <location>
        <begin position="30"/>
        <end position="1262"/>
    </location>
</feature>
<dbReference type="FunFam" id="2.60.40.10:FF:000367">
    <property type="entry name" value="Neural cell adhesion molecule L1-like protein"/>
    <property type="match status" value="1"/>
</dbReference>
<reference evidence="18" key="1">
    <citation type="submission" date="2014-08" db="EMBL/GenBank/DDBJ databases">
        <authorList>
            <person name="Senf B."/>
            <person name="Petzold A."/>
            <person name="Downie B.R."/>
            <person name="Koch P."/>
            <person name="Platzer M."/>
        </authorList>
    </citation>
    <scope>NUCLEOTIDE SEQUENCE [LARGE SCALE GENOMIC DNA]</scope>
    <source>
        <strain evidence="18">GRZ</strain>
    </source>
</reference>
<evidence type="ECO:0000256" key="9">
    <source>
        <dbReference type="ARBA" id="ARBA00023136"/>
    </source>
</evidence>
<protein>
    <recommendedName>
        <fullName evidence="20">Cell adhesion molecule with homology to L1CAM (Close homolog of L1) a</fullName>
    </recommendedName>
</protein>
<dbReference type="SMART" id="SM00408">
    <property type="entry name" value="IGc2"/>
    <property type="match status" value="5"/>
</dbReference>
<feature type="compositionally biased region" description="Polar residues" evidence="13">
    <location>
        <begin position="1252"/>
        <end position="1262"/>
    </location>
</feature>
<evidence type="ECO:0000256" key="7">
    <source>
        <dbReference type="ARBA" id="ARBA00022889"/>
    </source>
</evidence>
<dbReference type="PROSITE" id="PS50853">
    <property type="entry name" value="FN3"/>
    <property type="match status" value="3"/>
</dbReference>
<keyword evidence="5 15" id="KW-0732">Signal</keyword>
<dbReference type="InterPro" id="IPR036179">
    <property type="entry name" value="Ig-like_dom_sf"/>
</dbReference>
<feature type="domain" description="Ig-like" evidence="16">
    <location>
        <begin position="336"/>
        <end position="423"/>
    </location>
</feature>
<proteinExistence type="inferred from homology"/>
<dbReference type="PANTHER" id="PTHR44170:SF45">
    <property type="entry name" value="NEURAL CELL ADHESION MOLECULE L1-LIKE PROTEIN ISOFORM X1"/>
    <property type="match status" value="1"/>
</dbReference>
<evidence type="ECO:0000313" key="18">
    <source>
        <dbReference type="Ensembl" id="ENSNFUP00015053448.1"/>
    </source>
</evidence>
<sequence>LQRLQKSVMRLAGSLSLVLLLVFTSEAAGLDIPLEGSRVRLEQPPTIIRHTPSPVIILPYDNALVISCEARGNPPPQYRWTKDGQEFDFPREETITTGSRNGNFSFHKKHSVQFVGKWRCFASNKLGTAMTEEIEITLLVSPKFPKETFDPVIVKEGEPITLQCNPPKGVPPRLLYWMTVDLRHIEQNERISMGTNGDLFFSYALSNDSRPDYCCVAAFSSIRTIVQKTAMSVKVEKSLPVRAPSLLLPSGVQSQKVLMKGEDLELECFPGGLPTPAITWIKMGENLSDRHKMTNFNKHLSISNVDVNDQGKYMCMAENSAGKAVHYFDVIVQEPPSWITEPPRSQLAVVGSDVAIRCSVSGIPPPAITWSRNGKMFKDDPQSNRRVLDDMVMLHKAESKDSGVYQCEASNSHGTILANINVLVMNMAPLMVTKDSLRYAVIVGGDAVIDCSVFSSPPSDIVWIKEDRKISGERFLISENGQSLKINSTEKGDSGEYVCEARNTEGTSTLTAVLEVKDVTKIVGRPQDVQIISGTSAQLMCQVEYDESLRDTFEVVWRKDEEILLSSEEDPRYNVTGGWLQIMNVNLRDEGRYTCIAKTNLDQDSASALLTVLDIPDAPTMLKISDVKSERNIVLSWEPGSDHNVSITEFVVEYEEDRWEPGSWKELQKVAGNQTAADLFLPAGLNYHFRVYSVNAIGPGPPSEPTERYTTPPAAPDKNPENIRIEGSLPHQMDISWEPLSPIEYNGNGLEYIVTYRKLGVEDDWKVVMVKEPRLTVKNTPTFIPYEIKVQSRNSFGSGPKPKSVTGYSGEDVPTAAPRDVAVEVINSTAVRVSWTPVPAATVRGHLGGYNVYCMRMTNLLDPDKTVNVSNTMSFPGNRSHVIVPGLKPFSAYKLAVSVFNKKGKGPKSDPVTFNTPEGGKMPSLNTKKTMHAFLFIGLFGLVNETSLEVIESQETNVTGADITQWKLSGLKDSSRYLFHLSACTQTGCGPPLAQEILTPPTTASLFSGYGGSCLLLLILFFCLLSRFPCSMVSLFLLLFPLSLSVPALLNISSHVSDTFAKISWTTREEQEDFQLYVAYMNNRDGNWHFSEAVNTSQKFHIIDGLKPGTVYTVRLMDKKLLANASIFEDVIQTRVKGEGAITTQSWLIGTLCAVALLTLVAIMACFVLKNKGGKYAVKEKEDLYPDVESQGIHDDDYDEKPLKRVSLHFGDGEDSISRDSLVDYTDGEEEFNEDGSFIGEYSGPKYKGSINEPNGLSTVTA</sequence>
<dbReference type="CDD" id="cd00063">
    <property type="entry name" value="FN3"/>
    <property type="match status" value="4"/>
</dbReference>
<dbReference type="GO" id="GO:0007420">
    <property type="term" value="P:brain development"/>
    <property type="evidence" value="ECO:0007669"/>
    <property type="project" value="TreeGrafter"/>
</dbReference>
<evidence type="ECO:0000256" key="5">
    <source>
        <dbReference type="ARBA" id="ARBA00022729"/>
    </source>
</evidence>
<dbReference type="FunFam" id="2.60.40.10:FF:000057">
    <property type="entry name" value="neural cell adhesion molecule L1"/>
    <property type="match status" value="1"/>
</dbReference>
<keyword evidence="9 14" id="KW-0472">Membrane</keyword>
<dbReference type="AlphaFoldDB" id="A0A8C6W0A2"/>
<dbReference type="Proteomes" id="UP000694548">
    <property type="component" value="Chromosome sgr15"/>
</dbReference>